<evidence type="ECO:0000256" key="1">
    <source>
        <dbReference type="SAM" id="MobiDB-lite"/>
    </source>
</evidence>
<dbReference type="AlphaFoldDB" id="A0A0N0GPF6"/>
<accession>A0A0N0GPF6</accession>
<protein>
    <submittedName>
        <fullName evidence="2">Uncharacterized protein</fullName>
    </submittedName>
</protein>
<sequence>MLAPLNTPLWPNTSLPSLTLTAPALVARLSVVMPLPFWLSVPVPVSAPDNTTASLRLIVSVPALTISPATAPVVPPAPSCSVPLLMVVTPVAVLLPVSVSTALPDLVNAPVPAITPSNEPSTSAESVSVPEPSSTLPPPDRLCTLCALLVRSSVPPDATCTLPLLASASTTPNASVPPATVVAPV</sequence>
<proteinExistence type="predicted"/>
<reference evidence="2 3" key="1">
    <citation type="submission" date="2015-07" db="EMBL/GenBank/DDBJ databases">
        <title>Draft genome sequence of the Amantichitinum ursilacus IGB-41, a new chitin-degrading bacterium.</title>
        <authorList>
            <person name="Kirstahler P."/>
            <person name="Guenther M."/>
            <person name="Grumaz C."/>
            <person name="Rupp S."/>
            <person name="Zibek S."/>
            <person name="Sohn K."/>
        </authorList>
    </citation>
    <scope>NUCLEOTIDE SEQUENCE [LARGE SCALE GENOMIC DNA]</scope>
    <source>
        <strain evidence="2 3">IGB-41</strain>
    </source>
</reference>
<dbReference type="Proteomes" id="UP000037939">
    <property type="component" value="Unassembled WGS sequence"/>
</dbReference>
<gene>
    <name evidence="2" type="ORF">WG78_07465</name>
</gene>
<feature type="region of interest" description="Disordered" evidence="1">
    <location>
        <begin position="113"/>
        <end position="137"/>
    </location>
</feature>
<evidence type="ECO:0000313" key="3">
    <source>
        <dbReference type="Proteomes" id="UP000037939"/>
    </source>
</evidence>
<name>A0A0N0GPF6_9NEIS</name>
<evidence type="ECO:0000313" key="2">
    <source>
        <dbReference type="EMBL" id="KPC53663.1"/>
    </source>
</evidence>
<dbReference type="EMBL" id="LAQT01000005">
    <property type="protein sequence ID" value="KPC53663.1"/>
    <property type="molecule type" value="Genomic_DNA"/>
</dbReference>
<organism evidence="2 3">
    <name type="scientific">Amantichitinum ursilacus</name>
    <dbReference type="NCBI Taxonomy" id="857265"/>
    <lineage>
        <taxon>Bacteria</taxon>
        <taxon>Pseudomonadati</taxon>
        <taxon>Pseudomonadota</taxon>
        <taxon>Betaproteobacteria</taxon>
        <taxon>Neisseriales</taxon>
        <taxon>Chitinibacteraceae</taxon>
        <taxon>Amantichitinum</taxon>
    </lineage>
</organism>
<keyword evidence="3" id="KW-1185">Reference proteome</keyword>
<feature type="compositionally biased region" description="Low complexity" evidence="1">
    <location>
        <begin position="120"/>
        <end position="134"/>
    </location>
</feature>
<comment type="caution">
    <text evidence="2">The sequence shown here is derived from an EMBL/GenBank/DDBJ whole genome shotgun (WGS) entry which is preliminary data.</text>
</comment>